<dbReference type="Proteomes" id="UP000185779">
    <property type="component" value="Unassembled WGS sequence"/>
</dbReference>
<dbReference type="PANTHER" id="PTHR13754">
    <property type="entry name" value="METALLO-BETA-LACTAMASE SUPERFAMILY PROTEIN"/>
    <property type="match status" value="1"/>
</dbReference>
<reference evidence="2" key="2">
    <citation type="journal article" date="2020" name="mSystems">
        <title>Genome- and Community-Level Interaction Insights into Carbon Utilization and Element Cycling Functions of Hydrothermarchaeota in Hydrothermal Sediment.</title>
        <authorList>
            <person name="Zhou Z."/>
            <person name="Liu Y."/>
            <person name="Xu W."/>
            <person name="Pan J."/>
            <person name="Luo Z.H."/>
            <person name="Li M."/>
        </authorList>
    </citation>
    <scope>NUCLEOTIDE SEQUENCE [LARGE SCALE GENOMIC DNA]</scope>
    <source>
        <strain evidence="2">HyVt-386</strain>
    </source>
</reference>
<dbReference type="InterPro" id="IPR001279">
    <property type="entry name" value="Metallo-B-lactamas"/>
</dbReference>
<dbReference type="SUPFAM" id="SSF56281">
    <property type="entry name" value="Metallo-hydrolase/oxidoreductase"/>
    <property type="match status" value="1"/>
</dbReference>
<dbReference type="Proteomes" id="UP000885936">
    <property type="component" value="Unassembled WGS sequence"/>
</dbReference>
<dbReference type="InterPro" id="IPR041712">
    <property type="entry name" value="DHPS-like_MBL-fold"/>
</dbReference>
<evidence type="ECO:0000313" key="2">
    <source>
        <dbReference type="EMBL" id="HEC56352.1"/>
    </source>
</evidence>
<dbReference type="SMART" id="SM00849">
    <property type="entry name" value="Lactamase_B"/>
    <property type="match status" value="1"/>
</dbReference>
<evidence type="ECO:0000313" key="4">
    <source>
        <dbReference type="Proteomes" id="UP000185779"/>
    </source>
</evidence>
<evidence type="ECO:0000259" key="1">
    <source>
        <dbReference type="SMART" id="SM00849"/>
    </source>
</evidence>
<proteinExistence type="predicted"/>
<organism evidence="3 4">
    <name type="scientific">Candidatus Syntropharchaeum butanivorans</name>
    <dbReference type="NCBI Taxonomy" id="1839936"/>
    <lineage>
        <taxon>Archaea</taxon>
        <taxon>Methanobacteriati</taxon>
        <taxon>Methanobacteriota</taxon>
        <taxon>Stenosarchaea group</taxon>
        <taxon>Methanomicrobia</taxon>
        <taxon>Methanosarcinales</taxon>
        <taxon>ANME-2 cluster</taxon>
        <taxon>Candidatus Syntropharchaeum</taxon>
    </lineage>
</organism>
<comment type="caution">
    <text evidence="3">The sequence shown here is derived from an EMBL/GenBank/DDBJ whole genome shotgun (WGS) entry which is preliminary data.</text>
</comment>
<dbReference type="InterPro" id="IPR036866">
    <property type="entry name" value="RibonucZ/Hydroxyglut_hydro"/>
</dbReference>
<dbReference type="InterPro" id="IPR052926">
    <property type="entry name" value="Metallo-beta-lactamase_dom"/>
</dbReference>
<accession>A0A1F2P5T9</accession>
<dbReference type="CDD" id="cd07713">
    <property type="entry name" value="DHPS-like_MBL-fold"/>
    <property type="match status" value="1"/>
</dbReference>
<dbReference type="Pfam" id="PF00753">
    <property type="entry name" value="Lactamase_B"/>
    <property type="match status" value="1"/>
</dbReference>
<reference evidence="3 4" key="1">
    <citation type="submission" date="2016-05" db="EMBL/GenBank/DDBJ databases">
        <title>Microbial consortia oxidize butane by reversing methanogenesis.</title>
        <authorList>
            <person name="Laso-Perez R."/>
            <person name="Richter M."/>
            <person name="Wegener G."/>
            <person name="Musat F."/>
        </authorList>
    </citation>
    <scope>NUCLEOTIDE SEQUENCE [LARGE SCALE GENOMIC DNA]</scope>
    <source>
        <strain evidence="3">BOX1</strain>
    </source>
</reference>
<feature type="domain" description="Metallo-beta-lactamase" evidence="1">
    <location>
        <begin position="22"/>
        <end position="181"/>
    </location>
</feature>
<protein>
    <submittedName>
        <fullName evidence="3">Beta-lactamase domain-containing protein</fullName>
    </submittedName>
    <submittedName>
        <fullName evidence="2">MBL fold metallo-hydrolase</fullName>
    </submittedName>
</protein>
<dbReference type="PANTHER" id="PTHR13754:SF13">
    <property type="entry name" value="METALLO-BETA-LACTAMASE SUPERFAMILY PROTEIN (AFU_ORTHOLOGUE AFUA_3G07630)"/>
    <property type="match status" value="1"/>
</dbReference>
<keyword evidence="4" id="KW-1185">Reference proteome</keyword>
<dbReference type="PATRIC" id="fig|1839936.3.peg.626"/>
<dbReference type="Gene3D" id="3.60.15.10">
    <property type="entry name" value="Ribonuclease Z/Hydroxyacylglutathione hydrolase-like"/>
    <property type="match status" value="1"/>
</dbReference>
<dbReference type="GO" id="GO:0016740">
    <property type="term" value="F:transferase activity"/>
    <property type="evidence" value="ECO:0007669"/>
    <property type="project" value="TreeGrafter"/>
</dbReference>
<dbReference type="AlphaFoldDB" id="A0A1F2P5T9"/>
<name>A0A1F2P5T9_9EURY</name>
<dbReference type="EMBL" id="LYOR01000002">
    <property type="protein sequence ID" value="OFV66650.1"/>
    <property type="molecule type" value="Genomic_DNA"/>
</dbReference>
<evidence type="ECO:0000313" key="3">
    <source>
        <dbReference type="EMBL" id="OFV66650.1"/>
    </source>
</evidence>
<sequence length="277" mass="30461">MKMRIVTLSENTAGKAEIIGEYGLSVLLELDDRKILFDTGQSVSAVNNADALGVSLDDLEMIILSHGHYDHTGGLKEVLNRTGEIDIYAHPDIFQKKYAVRENKKKYIGIPFEKQELEGLGARFKLTRSPQKLGNLLISGEIKRKTPFESVDPALYIDTHEGVLEPDPVLDDQAVGVKTPHGLFIILGCAHAGMINTIEQLIELSGESQVHTVIGGTHLAFASERQVDETVKHLKMLNIGRIGVSHCTGFRASMRLASAFGDRFFLNNAGDIIPLYP</sequence>
<gene>
    <name evidence="2" type="ORF">ENI32_00460</name>
    <name evidence="3" type="ORF">SBU_000617</name>
</gene>
<dbReference type="EMBL" id="DRIE01000008">
    <property type="protein sequence ID" value="HEC56352.1"/>
    <property type="molecule type" value="Genomic_DNA"/>
</dbReference>
<dbReference type="STRING" id="1839936.SBU_000617"/>